<dbReference type="Pfam" id="PF00884">
    <property type="entry name" value="Sulfatase"/>
    <property type="match status" value="1"/>
</dbReference>
<reference evidence="9 10" key="1">
    <citation type="submission" date="2025-04" db="UniProtKB">
        <authorList>
            <consortium name="RefSeq"/>
        </authorList>
    </citation>
    <scope>IDENTIFICATION</scope>
    <source>
        <tissue evidence="9 10">Gonads</tissue>
    </source>
</reference>
<dbReference type="RefSeq" id="XP_013414828.1">
    <property type="nucleotide sequence ID" value="XM_013559374.1"/>
</dbReference>
<comment type="cofactor">
    <cofactor evidence="1">
        <name>Ca(2+)</name>
        <dbReference type="ChEBI" id="CHEBI:29108"/>
    </cofactor>
</comment>
<evidence type="ECO:0000256" key="2">
    <source>
        <dbReference type="ARBA" id="ARBA00008779"/>
    </source>
</evidence>
<evidence type="ECO:0000256" key="3">
    <source>
        <dbReference type="ARBA" id="ARBA00022723"/>
    </source>
</evidence>
<proteinExistence type="inferred from homology"/>
<dbReference type="InterPro" id="IPR017850">
    <property type="entry name" value="Alkaline_phosphatase_core_sf"/>
</dbReference>
<dbReference type="Pfam" id="PF14707">
    <property type="entry name" value="Sulfatase_C"/>
    <property type="match status" value="1"/>
</dbReference>
<feature type="domain" description="Sulfatase N-terminal" evidence="7">
    <location>
        <begin position="23"/>
        <end position="408"/>
    </location>
</feature>
<evidence type="ECO:0000256" key="6">
    <source>
        <dbReference type="SAM" id="Phobius"/>
    </source>
</evidence>
<keyword evidence="6" id="KW-1133">Transmembrane helix</keyword>
<dbReference type="GO" id="GO:0046872">
    <property type="term" value="F:metal ion binding"/>
    <property type="evidence" value="ECO:0007669"/>
    <property type="project" value="UniProtKB-KW"/>
</dbReference>
<dbReference type="RefSeq" id="XP_013414823.1">
    <property type="nucleotide sequence ID" value="XM_013559369.1"/>
</dbReference>
<dbReference type="GO" id="GO:0004065">
    <property type="term" value="F:arylsulfatase activity"/>
    <property type="evidence" value="ECO:0007669"/>
    <property type="project" value="TreeGrafter"/>
</dbReference>
<evidence type="ECO:0000313" key="8">
    <source>
        <dbReference type="Proteomes" id="UP000085678"/>
    </source>
</evidence>
<organism evidence="8 11">
    <name type="scientific">Lingula anatina</name>
    <name type="common">Brachiopod</name>
    <name type="synonym">Lingula unguis</name>
    <dbReference type="NCBI Taxonomy" id="7574"/>
    <lineage>
        <taxon>Eukaryota</taxon>
        <taxon>Metazoa</taxon>
        <taxon>Spiralia</taxon>
        <taxon>Lophotrochozoa</taxon>
        <taxon>Brachiopoda</taxon>
        <taxon>Linguliformea</taxon>
        <taxon>Lingulata</taxon>
        <taxon>Lingulida</taxon>
        <taxon>Linguloidea</taxon>
        <taxon>Lingulidae</taxon>
        <taxon>Lingula</taxon>
    </lineage>
</organism>
<evidence type="ECO:0000313" key="12">
    <source>
        <dbReference type="RefSeq" id="XP_013414828.1"/>
    </source>
</evidence>
<feature type="transmembrane region" description="Helical" evidence="6">
    <location>
        <begin position="181"/>
        <end position="199"/>
    </location>
</feature>
<gene>
    <name evidence="9 10 11 12" type="primary">LOC106176830</name>
</gene>
<dbReference type="Gene3D" id="3.30.1120.10">
    <property type="match status" value="1"/>
</dbReference>
<dbReference type="GeneID" id="106176830"/>
<dbReference type="SUPFAM" id="SSF53649">
    <property type="entry name" value="Alkaline phosphatase-like"/>
    <property type="match status" value="1"/>
</dbReference>
<keyword evidence="3" id="KW-0479">Metal-binding</keyword>
<evidence type="ECO:0000313" key="11">
    <source>
        <dbReference type="RefSeq" id="XP_013414825.1"/>
    </source>
</evidence>
<evidence type="ECO:0000259" key="7">
    <source>
        <dbReference type="Pfam" id="PF00884"/>
    </source>
</evidence>
<keyword evidence="6" id="KW-0472">Membrane</keyword>
<accession>A0A1S3JWM2</accession>
<dbReference type="Proteomes" id="UP000085678">
    <property type="component" value="Unplaced"/>
</dbReference>
<dbReference type="InterPro" id="IPR000917">
    <property type="entry name" value="Sulfatase_N"/>
</dbReference>
<dbReference type="AlphaFoldDB" id="A0A1S3JWM2"/>
<protein>
    <submittedName>
        <fullName evidence="9 10">Steryl-sulfatase</fullName>
    </submittedName>
</protein>
<keyword evidence="5" id="KW-0106">Calcium</keyword>
<name>A0A1S3JWM2_LINAN</name>
<dbReference type="Gene3D" id="1.10.287.550">
    <property type="entry name" value="Helix hairpin bin"/>
    <property type="match status" value="1"/>
</dbReference>
<feature type="transmembrane region" description="Helical" evidence="6">
    <location>
        <begin position="206"/>
        <end position="228"/>
    </location>
</feature>
<dbReference type="PROSITE" id="PS00523">
    <property type="entry name" value="SULFATASE_1"/>
    <property type="match status" value="1"/>
</dbReference>
<dbReference type="PROSITE" id="PS00149">
    <property type="entry name" value="SULFATASE_2"/>
    <property type="match status" value="1"/>
</dbReference>
<evidence type="ECO:0000256" key="5">
    <source>
        <dbReference type="ARBA" id="ARBA00022837"/>
    </source>
</evidence>
<dbReference type="InterPro" id="IPR050738">
    <property type="entry name" value="Sulfatase"/>
</dbReference>
<keyword evidence="4" id="KW-0378">Hydrolase</keyword>
<evidence type="ECO:0000313" key="10">
    <source>
        <dbReference type="RefSeq" id="XP_013414824.1"/>
    </source>
</evidence>
<evidence type="ECO:0000256" key="4">
    <source>
        <dbReference type="ARBA" id="ARBA00022801"/>
    </source>
</evidence>
<dbReference type="PANTHER" id="PTHR42693:SF49">
    <property type="entry name" value="SULFATASE N-TERMINAL DOMAIN-CONTAINING PROTEIN"/>
    <property type="match status" value="1"/>
</dbReference>
<evidence type="ECO:0000256" key="1">
    <source>
        <dbReference type="ARBA" id="ARBA00001913"/>
    </source>
</evidence>
<comment type="similarity">
    <text evidence="2">Belongs to the sulfatase family.</text>
</comment>
<dbReference type="KEGG" id="lak:106176830"/>
<dbReference type="RefSeq" id="XP_013414825.1">
    <property type="nucleotide sequence ID" value="XM_013559371.1"/>
</dbReference>
<dbReference type="PANTHER" id="PTHR42693">
    <property type="entry name" value="ARYLSULFATASE FAMILY MEMBER"/>
    <property type="match status" value="1"/>
</dbReference>
<dbReference type="Gene3D" id="3.40.720.10">
    <property type="entry name" value="Alkaline Phosphatase, subunit A"/>
    <property type="match status" value="1"/>
</dbReference>
<keyword evidence="6" id="KW-0812">Transmembrane</keyword>
<dbReference type="STRING" id="7574.A0A1S3JWM2"/>
<dbReference type="InterPro" id="IPR024607">
    <property type="entry name" value="Sulfatase_CS"/>
</dbReference>
<evidence type="ECO:0000313" key="9">
    <source>
        <dbReference type="RefSeq" id="XP_013414823.1"/>
    </source>
</evidence>
<keyword evidence="8" id="KW-1185">Reference proteome</keyword>
<dbReference type="OrthoDB" id="103349at2759"/>
<sequence>MDVLQLLSIFVSICIVKGKEKLPNIVIFLADDLGMGDVGCFGNTTLSTPHIDSIARQGVRLTQHLTAAPTCSPSRAALLTGRLPKRYGFDSPLRMTIIPFVACTSGLPSDEVTFAEIAKQAGYKTAFIGKWHVGTYCDNTGDPCHHPLRQGFDYFYGLPLTNLKDFGDDGNSVITTFRPTVNYEIAFYFFIAVATIVIFKRKNLLGFYTSTVSIIILTVFMLYVVFFVNNIKMLNSILMRNYEVVEQPVHLETITKKLVQDGRQFLQEQAKGDQPFLLFMSWTQVHTALRTSEEFYGSSQHGLYGDAVQELDWGVGQVLETLNTLGLQDNTFIYFSSDNGGHVEEKGLDGSRQGGFNGIYRGGKLQGSMDGGIRVPSAVMWPGQLPAGVSIEEMTSQMDLLPTLAHMMRQSLPGSTELDGKNLLPLLKGEKRVSPHQFLFHYCAQDLHAVRYQPRDGSATWKLIYASYNWLPGTEGCGYTCSCYVDAVWHSPPLLYDVKSDPSEKTAVSPSTAQYQNLLAIITKAVAEHSKTFAYVESQFSTPKLLWRPWLQDCCNFPYCNCADSMHQIN</sequence>
<dbReference type="RefSeq" id="XP_013414824.1">
    <property type="nucleotide sequence ID" value="XM_013559370.1"/>
</dbReference>